<feature type="compositionally biased region" description="Polar residues" evidence="7">
    <location>
        <begin position="470"/>
        <end position="480"/>
    </location>
</feature>
<evidence type="ECO:0000259" key="8">
    <source>
        <dbReference type="PROSITE" id="PS50011"/>
    </source>
</evidence>
<proteinExistence type="predicted"/>
<dbReference type="PROSITE" id="PS00109">
    <property type="entry name" value="PROTEIN_KINASE_TYR"/>
    <property type="match status" value="1"/>
</dbReference>
<evidence type="ECO:0000313" key="10">
    <source>
        <dbReference type="Proteomes" id="UP001235744"/>
    </source>
</evidence>
<keyword evidence="2" id="KW-0808">Transferase</keyword>
<keyword evidence="5" id="KW-0067">ATP-binding</keyword>
<dbReference type="Gene3D" id="2.60.120.1060">
    <property type="entry name" value="NPCBM/NEW2 domain"/>
    <property type="match status" value="1"/>
</dbReference>
<dbReference type="InterPro" id="IPR013222">
    <property type="entry name" value="Glyco_hyd_98_carb-bd"/>
</dbReference>
<dbReference type="Gene3D" id="1.10.510.10">
    <property type="entry name" value="Transferase(Phosphotransferase) domain 1"/>
    <property type="match status" value="1"/>
</dbReference>
<dbReference type="SUPFAM" id="SSF49785">
    <property type="entry name" value="Galactose-binding domain-like"/>
    <property type="match status" value="1"/>
</dbReference>
<evidence type="ECO:0000256" key="2">
    <source>
        <dbReference type="ARBA" id="ARBA00022679"/>
    </source>
</evidence>
<dbReference type="Pfam" id="PF00069">
    <property type="entry name" value="Pkinase"/>
    <property type="match status" value="1"/>
</dbReference>
<dbReference type="InterPro" id="IPR000719">
    <property type="entry name" value="Prot_kinase_dom"/>
</dbReference>
<dbReference type="InterPro" id="IPR008266">
    <property type="entry name" value="Tyr_kinase_AS"/>
</dbReference>
<name>A0ABY9IMY0_9ACTN</name>
<reference evidence="9 10" key="1">
    <citation type="submission" date="2023-03" db="EMBL/GenBank/DDBJ databases">
        <title>Isolation and description of six Streptomyces strains from soil environments, able to metabolize different microbial glucans.</title>
        <authorList>
            <person name="Widen T."/>
            <person name="Larsbrink J."/>
        </authorList>
    </citation>
    <scope>NUCLEOTIDE SEQUENCE [LARGE SCALE GENOMIC DNA]</scope>
    <source>
        <strain evidence="9 10">Alt2</strain>
    </source>
</reference>
<evidence type="ECO:0000256" key="6">
    <source>
        <dbReference type="ARBA" id="ARBA00023170"/>
    </source>
</evidence>
<feature type="domain" description="Protein kinase" evidence="8">
    <location>
        <begin position="17"/>
        <end position="295"/>
    </location>
</feature>
<evidence type="ECO:0000313" key="9">
    <source>
        <dbReference type="EMBL" id="WLQ56194.1"/>
    </source>
</evidence>
<keyword evidence="6" id="KW-0675">Receptor</keyword>
<feature type="compositionally biased region" description="Low complexity" evidence="7">
    <location>
        <begin position="299"/>
        <end position="310"/>
    </location>
</feature>
<evidence type="ECO:0000256" key="5">
    <source>
        <dbReference type="ARBA" id="ARBA00022840"/>
    </source>
</evidence>
<organism evidence="9 10">
    <name type="scientific">Streptomyces poriferorum</name>
    <dbReference type="NCBI Taxonomy" id="2798799"/>
    <lineage>
        <taxon>Bacteria</taxon>
        <taxon>Bacillati</taxon>
        <taxon>Actinomycetota</taxon>
        <taxon>Actinomycetes</taxon>
        <taxon>Kitasatosporales</taxon>
        <taxon>Streptomycetaceae</taxon>
        <taxon>Streptomyces</taxon>
    </lineage>
</organism>
<dbReference type="InterPro" id="IPR011009">
    <property type="entry name" value="Kinase-like_dom_sf"/>
</dbReference>
<protein>
    <submittedName>
        <fullName evidence="9">Protein kinase</fullName>
    </submittedName>
</protein>
<evidence type="ECO:0000256" key="4">
    <source>
        <dbReference type="ARBA" id="ARBA00022777"/>
    </source>
</evidence>
<keyword evidence="3" id="KW-0547">Nucleotide-binding</keyword>
<dbReference type="PROSITE" id="PS50011">
    <property type="entry name" value="PROTEIN_KINASE_DOM"/>
    <property type="match status" value="1"/>
</dbReference>
<feature type="region of interest" description="Disordered" evidence="7">
    <location>
        <begin position="299"/>
        <end position="328"/>
    </location>
</feature>
<dbReference type="Proteomes" id="UP001235744">
    <property type="component" value="Chromosome"/>
</dbReference>
<evidence type="ECO:0000256" key="3">
    <source>
        <dbReference type="ARBA" id="ARBA00022741"/>
    </source>
</evidence>
<dbReference type="GO" id="GO:0016301">
    <property type="term" value="F:kinase activity"/>
    <property type="evidence" value="ECO:0007669"/>
    <property type="project" value="UniProtKB-KW"/>
</dbReference>
<evidence type="ECO:0000256" key="1">
    <source>
        <dbReference type="ARBA" id="ARBA00004479"/>
    </source>
</evidence>
<dbReference type="RefSeq" id="WP_306071754.1">
    <property type="nucleotide sequence ID" value="NZ_CP120988.1"/>
</dbReference>
<gene>
    <name evidence="9" type="ORF">P8A19_12425</name>
</gene>
<dbReference type="PANTHER" id="PTHR43289:SF33">
    <property type="entry name" value="SERINE_THREONINE KINASE 31"/>
    <property type="match status" value="1"/>
</dbReference>
<feature type="region of interest" description="Disordered" evidence="7">
    <location>
        <begin position="458"/>
        <end position="523"/>
    </location>
</feature>
<dbReference type="EMBL" id="CP120988">
    <property type="protein sequence ID" value="WLQ56194.1"/>
    <property type="molecule type" value="Genomic_DNA"/>
</dbReference>
<feature type="compositionally biased region" description="Polar residues" evidence="7">
    <location>
        <begin position="381"/>
        <end position="396"/>
    </location>
</feature>
<dbReference type="SUPFAM" id="SSF56112">
    <property type="entry name" value="Protein kinase-like (PK-like)"/>
    <property type="match status" value="1"/>
</dbReference>
<feature type="region of interest" description="Disordered" evidence="7">
    <location>
        <begin position="340"/>
        <end position="422"/>
    </location>
</feature>
<dbReference type="PANTHER" id="PTHR43289">
    <property type="entry name" value="MITOGEN-ACTIVATED PROTEIN KINASE KINASE KINASE 20-RELATED"/>
    <property type="match status" value="1"/>
</dbReference>
<keyword evidence="4 9" id="KW-0418">Kinase</keyword>
<dbReference type="InterPro" id="IPR038637">
    <property type="entry name" value="NPCBM_sf"/>
</dbReference>
<feature type="compositionally biased region" description="Gly residues" evidence="7">
    <location>
        <begin position="311"/>
        <end position="325"/>
    </location>
</feature>
<keyword evidence="10" id="KW-1185">Reference proteome</keyword>
<accession>A0ABY9IMY0</accession>
<dbReference type="CDD" id="cd14014">
    <property type="entry name" value="STKc_PknB_like"/>
    <property type="match status" value="1"/>
</dbReference>
<feature type="compositionally biased region" description="Pro residues" evidence="7">
    <location>
        <begin position="340"/>
        <end position="368"/>
    </location>
</feature>
<sequence length="648" mass="67347">MNSATHHIGPDATPDRYRLLNSIGRGGEAVLYRAEIELDGAPETVVVKVLDSRTTITIEQFQRLSAKWQEQAELLRFVNRPGVVGVREHFEGPPIHGAGDASTAAGRALVLVMNHVDGLDLRDWRAERTLASHAERREVLRTLEQLADVLDWLHSGRATPSGRTVVHGDLSPGNVMVDEHGQATLVDFGLSKLTADHQTAEVWFTPGYAAPEVFEGKRTPNTDRYAFGAIAYFLLSGQAPPSTPEQLRAALRALPQVAAAAPERCERILSVCAAEPAGRPESLSAWVKDVRSAVVSTTVTGSSVRDAAAGSVGGAGAGSGGGAGAGASVQDVRPAVAGVPVPPPPLFPPPGSAVPAPPPAPATPPPTEPDSDRSVFPPPITASSDPGVSPPSTVQPGTAALASAAPVPDTSSSQQPAAPPVPAKKKRGLLRIALPVAAVVVFAALGAWGVQALNGSGDKDDEGAGAGAATTQSSPVSTPPATEEENPDTGTDTPAAEPGAEGDDMSSASAEPTDPGSLEDASQTSLTTLNTVAEPELFVVGSTKLDTRLHNDAYVATPDCTTAPYMEFNLGRAWTTFDVTAGIDDDSNYEAGRLTVKVDDKTLWVGTLELGKPQKLSLKVENGLRLRIRIDENCDGATMALGTPLLKR</sequence>
<dbReference type="InterPro" id="IPR008979">
    <property type="entry name" value="Galactose-bd-like_sf"/>
</dbReference>
<dbReference type="Pfam" id="PF08305">
    <property type="entry name" value="NPCBM"/>
    <property type="match status" value="1"/>
</dbReference>
<comment type="subcellular location">
    <subcellularLocation>
        <location evidence="1">Membrane</location>
        <topology evidence="1">Single-pass type I membrane protein</topology>
    </subcellularLocation>
</comment>
<evidence type="ECO:0000256" key="7">
    <source>
        <dbReference type="SAM" id="MobiDB-lite"/>
    </source>
</evidence>